<evidence type="ECO:0008006" key="3">
    <source>
        <dbReference type="Google" id="ProtNLM"/>
    </source>
</evidence>
<name>A0ABY9WQV9_9BACT</name>
<dbReference type="EMBL" id="CP043494">
    <property type="protein sequence ID" value="WNG44107.1"/>
    <property type="molecule type" value="Genomic_DNA"/>
</dbReference>
<organism evidence="1 2">
    <name type="scientific">Archangium minus</name>
    <dbReference type="NCBI Taxonomy" id="83450"/>
    <lineage>
        <taxon>Bacteria</taxon>
        <taxon>Pseudomonadati</taxon>
        <taxon>Myxococcota</taxon>
        <taxon>Myxococcia</taxon>
        <taxon>Myxococcales</taxon>
        <taxon>Cystobacterineae</taxon>
        <taxon>Archangiaceae</taxon>
        <taxon>Archangium</taxon>
    </lineage>
</organism>
<reference evidence="1 2" key="1">
    <citation type="submission" date="2019-08" db="EMBL/GenBank/DDBJ databases">
        <title>Archangium and Cystobacter genomes.</title>
        <authorList>
            <person name="Chen I.-C.K."/>
            <person name="Wielgoss S."/>
        </authorList>
    </citation>
    <scope>NUCLEOTIDE SEQUENCE [LARGE SCALE GENOMIC DNA]</scope>
    <source>
        <strain evidence="1 2">Cbm 6</strain>
    </source>
</reference>
<evidence type="ECO:0000313" key="1">
    <source>
        <dbReference type="EMBL" id="WNG44107.1"/>
    </source>
</evidence>
<sequence length="184" mass="20788">MAHPSLEELLQKFEAAKKAGEHDRGNPEQLQLHRELAGECPALTHNLLYLAKLQLLVDQPGRDAEEVLPEIQRLLESAVLGSYRSAPALLALGNFLDTFQDGTPEAMKLYDEGEQKALATLEDAWFFKLRYWNLERTKESLEKALRLCALAEQLFPEPNNFLEDEIQTTKRYAAQEGLIPPEGS</sequence>
<dbReference type="RefSeq" id="WP_395816267.1">
    <property type="nucleotide sequence ID" value="NZ_CP043494.1"/>
</dbReference>
<gene>
    <name evidence="1" type="ORF">F0U60_08330</name>
</gene>
<dbReference type="Proteomes" id="UP001611383">
    <property type="component" value="Chromosome"/>
</dbReference>
<keyword evidence="2" id="KW-1185">Reference proteome</keyword>
<evidence type="ECO:0000313" key="2">
    <source>
        <dbReference type="Proteomes" id="UP001611383"/>
    </source>
</evidence>
<protein>
    <recommendedName>
        <fullName evidence="3">Tetratricopeptide repeat domain protein</fullName>
    </recommendedName>
</protein>
<proteinExistence type="predicted"/>
<accession>A0ABY9WQV9</accession>